<sequence>MNKLVKEIHNISKRKTPTEKDKNDSFKENLSKNDTDICQGCDENPTEIFSILEQRLKNDYGEFLKELLLSIENKADIENKEERCIECREKTHEDLLHLLNNTIPVSDYILRTGFKIIRDEDNKDVSPIKFYEGVNFSMLNKGIETILDNNKYIRPVFSSSWLQKKPPQKKELVDEYNVGDSSIEHYQLTDEMEGLYHISLEDYNLSEDEARLIQKSIDELSERYPENISMDDRTETRKYIESVGKDILLKKMNDEAISFIEDEVKLHSKLDKLASILAKNTAGLGVLEDILEDDKVQDIYIDAPAPSNPVYITTGSLAKEEMRGTCFTNLILGKDEIDSILSRIRMESGRPFSESEPILEYDMDEFNIRSTVIGKPLSPEGTALALRRHSREPWTLLKLIANKTITPTAAGLFSFLIDGRSTILVAGSRGAGKTSLLSALLLEFPVSQRMITIEDTLELPAEKMQNLGYKVQNILVGSSASSNKGYEKSPEEALRVSLRLGESAIIMGEVRGEEAKTLYEAMRAGTAGSSVLGTFHANSPSSVFERAVYDIGIPAKSFLATDIVSVVDLKRPRGVQKPVRKLVEISELDKESQEEGEFRDLMNYGSEKGDIMETDILKYSSQVIGRIARSWDMTFEEAYKNIKTRAKYREIIVETAKEQNMPDILNANWVKKSNTTFWRLLEKEQNKEGKVSYENIIDEWKEWFFRRIKYA</sequence>
<organism evidence="3">
    <name type="scientific">uncultured organism</name>
    <dbReference type="NCBI Taxonomy" id="155900"/>
    <lineage>
        <taxon>unclassified sequences</taxon>
        <taxon>environmental samples</taxon>
    </lineage>
</organism>
<evidence type="ECO:0000259" key="2">
    <source>
        <dbReference type="Pfam" id="PF00437"/>
    </source>
</evidence>
<dbReference type="Pfam" id="PF00437">
    <property type="entry name" value="T2SSE"/>
    <property type="match status" value="1"/>
</dbReference>
<evidence type="ECO:0000256" key="1">
    <source>
        <dbReference type="ARBA" id="ARBA00006611"/>
    </source>
</evidence>
<reference evidence="3" key="1">
    <citation type="journal article" date="2013" name="Syst. Appl. Microbiol.">
        <title>New insights into the archaeal diversity of a hypersaline microbial mat obtained by a metagenomic approach.</title>
        <authorList>
            <person name="Lopez-Lopez A."/>
            <person name="Richter M."/>
            <person name="Pena A."/>
            <person name="Tamames J."/>
            <person name="Rossello-Mora R."/>
        </authorList>
    </citation>
    <scope>NUCLEOTIDE SEQUENCE</scope>
</reference>
<name>M1PW19_9ZZZZ</name>
<dbReference type="Gene3D" id="3.30.450.380">
    <property type="match status" value="1"/>
</dbReference>
<accession>M1PW19</accession>
<dbReference type="InterPro" id="IPR001482">
    <property type="entry name" value="T2SS/T4SS_dom"/>
</dbReference>
<dbReference type="PANTHER" id="PTHR30486">
    <property type="entry name" value="TWITCHING MOTILITY PROTEIN PILT"/>
    <property type="match status" value="1"/>
</dbReference>
<dbReference type="AlphaFoldDB" id="M1PW19"/>
<dbReference type="EMBL" id="JX684089">
    <property type="protein sequence ID" value="AGF93364.1"/>
    <property type="molecule type" value="Genomic_DNA"/>
</dbReference>
<feature type="domain" description="Bacterial type II secretion system protein E" evidence="2">
    <location>
        <begin position="376"/>
        <end position="557"/>
    </location>
</feature>
<dbReference type="PANTHER" id="PTHR30486:SF6">
    <property type="entry name" value="TYPE IV PILUS RETRACTATION ATPASE PILT"/>
    <property type="match status" value="1"/>
</dbReference>
<gene>
    <name evidence="3" type="ORF">FLSS-23_0029</name>
</gene>
<dbReference type="InterPro" id="IPR050921">
    <property type="entry name" value="T4SS_GSP_E_ATPase"/>
</dbReference>
<comment type="similarity">
    <text evidence="1">Belongs to the GSP E family.</text>
</comment>
<dbReference type="GO" id="GO:0016887">
    <property type="term" value="F:ATP hydrolysis activity"/>
    <property type="evidence" value="ECO:0007669"/>
    <property type="project" value="InterPro"/>
</dbReference>
<dbReference type="SUPFAM" id="SSF52540">
    <property type="entry name" value="P-loop containing nucleoside triphosphate hydrolases"/>
    <property type="match status" value="1"/>
</dbReference>
<dbReference type="InterPro" id="IPR027417">
    <property type="entry name" value="P-loop_NTPase"/>
</dbReference>
<dbReference type="Gene3D" id="3.40.50.300">
    <property type="entry name" value="P-loop containing nucleotide triphosphate hydrolases"/>
    <property type="match status" value="1"/>
</dbReference>
<protein>
    <submittedName>
        <fullName evidence="3">Type II secretion system protein E</fullName>
    </submittedName>
</protein>
<evidence type="ECO:0000313" key="3">
    <source>
        <dbReference type="EMBL" id="AGF93364.1"/>
    </source>
</evidence>
<proteinExistence type="inferred from homology"/>